<comment type="caution">
    <text evidence="2">The sequence shown here is derived from an EMBL/GenBank/DDBJ whole genome shotgun (WGS) entry which is preliminary data.</text>
</comment>
<evidence type="ECO:0000313" key="2">
    <source>
        <dbReference type="EMBL" id="OMJ07640.1"/>
    </source>
</evidence>
<evidence type="ECO:0000256" key="1">
    <source>
        <dbReference type="SAM" id="MobiDB-lite"/>
    </source>
</evidence>
<dbReference type="OrthoDB" id="5768637at2759"/>
<organism evidence="2 3">
    <name type="scientific">Smittium culicis</name>
    <dbReference type="NCBI Taxonomy" id="133412"/>
    <lineage>
        <taxon>Eukaryota</taxon>
        <taxon>Fungi</taxon>
        <taxon>Fungi incertae sedis</taxon>
        <taxon>Zoopagomycota</taxon>
        <taxon>Kickxellomycotina</taxon>
        <taxon>Harpellomycetes</taxon>
        <taxon>Harpellales</taxon>
        <taxon>Legeriomycetaceae</taxon>
        <taxon>Smittium</taxon>
    </lineage>
</organism>
<dbReference type="AlphaFoldDB" id="A0A1R1WZ38"/>
<reference evidence="2 3" key="1">
    <citation type="submission" date="2017-01" db="EMBL/GenBank/DDBJ databases">
        <authorList>
            <person name="Mah S.A."/>
            <person name="Swanson W.J."/>
            <person name="Moy G.W."/>
            <person name="Vacquier V.D."/>
        </authorList>
    </citation>
    <scope>NUCLEOTIDE SEQUENCE [LARGE SCALE GENOMIC DNA]</scope>
    <source>
        <strain evidence="2 3">GSMNP</strain>
    </source>
</reference>
<gene>
    <name evidence="2" type="ORF">AYI70_g12055</name>
</gene>
<sequence>MLVHQDPGSPTESQQVSQCWSYDIEISGEFHRQGPFDISRHAHWETDGTPTIKTQEQSSFSIELIDIDSEADKTGNPKPVLLKEPDNLLERSLVLARDARAGYIYRPSDSACGIVVGICSYPRDMEPQGHETAYQHKGTVDSVVCTEAQECGGSARAGSCINTTFGFRETKLWDRMLWSTSGQDSTIRLLSNPESDGPGSSEVPPRACHNDSSDTNVEIRDLVPKHDGTTIITVTHSPKNNCNSGSKNRKVTALGK</sequence>
<keyword evidence="3" id="KW-1185">Reference proteome</keyword>
<name>A0A1R1WZ38_9FUNG</name>
<feature type="compositionally biased region" description="Polar residues" evidence="1">
    <location>
        <begin position="232"/>
        <end position="246"/>
    </location>
</feature>
<protein>
    <submittedName>
        <fullName evidence="2">Uncharacterized protein</fullName>
    </submittedName>
</protein>
<proteinExistence type="predicted"/>
<evidence type="ECO:0000313" key="3">
    <source>
        <dbReference type="Proteomes" id="UP000187283"/>
    </source>
</evidence>
<feature type="region of interest" description="Disordered" evidence="1">
    <location>
        <begin position="232"/>
        <end position="256"/>
    </location>
</feature>
<feature type="region of interest" description="Disordered" evidence="1">
    <location>
        <begin position="191"/>
        <end position="214"/>
    </location>
</feature>
<dbReference type="Proteomes" id="UP000187283">
    <property type="component" value="Unassembled WGS sequence"/>
</dbReference>
<dbReference type="EMBL" id="LSSN01006005">
    <property type="protein sequence ID" value="OMJ07640.1"/>
    <property type="molecule type" value="Genomic_DNA"/>
</dbReference>
<accession>A0A1R1WZ38</accession>